<gene>
    <name evidence="3" type="ORF">SCF082_LOCUS38878</name>
</gene>
<dbReference type="Pfam" id="PF03476">
    <property type="entry name" value="MOSC_N"/>
    <property type="match status" value="1"/>
</dbReference>
<protein>
    <recommendedName>
        <fullName evidence="2">Molybdenum cofactor sulfurase middle domain-containing protein</fullName>
    </recommendedName>
</protein>
<feature type="domain" description="Molybdenum cofactor sulfurase middle" evidence="2">
    <location>
        <begin position="251"/>
        <end position="349"/>
    </location>
</feature>
<dbReference type="SUPFAM" id="SSF141673">
    <property type="entry name" value="MOSC N-terminal domain-like"/>
    <property type="match status" value="1"/>
</dbReference>
<accession>A0ABP0Q2F6</accession>
<name>A0ABP0Q2F6_9DINO</name>
<evidence type="ECO:0000259" key="2">
    <source>
        <dbReference type="Pfam" id="PF03476"/>
    </source>
</evidence>
<evidence type="ECO:0000313" key="3">
    <source>
        <dbReference type="EMBL" id="CAK9081728.1"/>
    </source>
</evidence>
<reference evidence="3 4" key="1">
    <citation type="submission" date="2024-02" db="EMBL/GenBank/DDBJ databases">
        <authorList>
            <person name="Chen Y."/>
            <person name="Shah S."/>
            <person name="Dougan E. K."/>
            <person name="Thang M."/>
            <person name="Chan C."/>
        </authorList>
    </citation>
    <scope>NUCLEOTIDE SEQUENCE [LARGE SCALE GENOMIC DNA]</scope>
</reference>
<evidence type="ECO:0000256" key="1">
    <source>
        <dbReference type="SAM" id="MobiDB-lite"/>
    </source>
</evidence>
<keyword evidence="4" id="KW-1185">Reference proteome</keyword>
<feature type="compositionally biased region" description="Basic and acidic residues" evidence="1">
    <location>
        <begin position="467"/>
        <end position="476"/>
    </location>
</feature>
<dbReference type="Proteomes" id="UP001642464">
    <property type="component" value="Unassembled WGS sequence"/>
</dbReference>
<organism evidence="3 4">
    <name type="scientific">Durusdinium trenchii</name>
    <dbReference type="NCBI Taxonomy" id="1381693"/>
    <lineage>
        <taxon>Eukaryota</taxon>
        <taxon>Sar</taxon>
        <taxon>Alveolata</taxon>
        <taxon>Dinophyceae</taxon>
        <taxon>Suessiales</taxon>
        <taxon>Symbiodiniaceae</taxon>
        <taxon>Durusdinium</taxon>
    </lineage>
</organism>
<evidence type="ECO:0000313" key="4">
    <source>
        <dbReference type="Proteomes" id="UP001642464"/>
    </source>
</evidence>
<dbReference type="EMBL" id="CAXAMM010038884">
    <property type="protein sequence ID" value="CAK9081728.1"/>
    <property type="molecule type" value="Genomic_DNA"/>
</dbReference>
<proteinExistence type="predicted"/>
<comment type="caution">
    <text evidence="3">The sequence shown here is derived from an EMBL/GenBank/DDBJ whole genome shotgun (WGS) entry which is preliminary data.</text>
</comment>
<sequence>MESVERIIPGPHPAVLLRSAEDVFRAMARTLAPRVGARLIAAATLAQLHQEGQEASGYLKSVLCSLDAGGPLPQVPLHWPLVEVETCLNAALRAINGQGDVPQVRVEVACSWDARMKAFGPSKADLTIRLGYLQARQALHAFVGGARPNREEAGLLQQRLEALSGDMPLGSSKDTATSLPGMSLRPALRFMGRAESLGYGWHSADWAQRLKDMVSLWVSPRLRLWLGVVGAGVAAGLAWLGWKITRRSQQVTVAALYVYPIKGCRGHSLAKAKVTKWGIYMIVDEKNEFVSQRLLPRMALIHPDLPTESGITLRAAADAAQPLTVPVELKSTPKNVKVWDDWVPAVDQGVDQQTGERNRQTGGVLTETMRSLRTAEVLLPVVAAVPAMVDTAQFQAENPEDCYQGTAPNADWGLSLIEGYGLRWDILYSCVAWCLVRVLAACPGVLVASAFILQSLTFGGEKTKRQELGLDPKDRPYSGNRPAGWCLGQS</sequence>
<dbReference type="InterPro" id="IPR005303">
    <property type="entry name" value="MOCOS_middle"/>
</dbReference>
<feature type="region of interest" description="Disordered" evidence="1">
    <location>
        <begin position="467"/>
        <end position="490"/>
    </location>
</feature>